<accession>A0ABT5HPI8</accession>
<keyword evidence="1" id="KW-0732">Signal</keyword>
<evidence type="ECO:0000256" key="1">
    <source>
        <dbReference type="SAM" id="SignalP"/>
    </source>
</evidence>
<reference evidence="2 3" key="1">
    <citation type="submission" date="2023-01" db="EMBL/GenBank/DDBJ databases">
        <title>Novel species of the genus Asticcacaulis isolated from rivers.</title>
        <authorList>
            <person name="Lu H."/>
        </authorList>
    </citation>
    <scope>NUCLEOTIDE SEQUENCE [LARGE SCALE GENOMIC DNA]</scope>
    <source>
        <strain evidence="2 3">BYS171W</strain>
    </source>
</reference>
<protein>
    <submittedName>
        <fullName evidence="2">Uncharacterized protein</fullName>
    </submittedName>
</protein>
<comment type="caution">
    <text evidence="2">The sequence shown here is derived from an EMBL/GenBank/DDBJ whole genome shotgun (WGS) entry which is preliminary data.</text>
</comment>
<feature type="chain" id="PRO_5047019802" evidence="1">
    <location>
        <begin position="23"/>
        <end position="344"/>
    </location>
</feature>
<feature type="signal peptide" evidence="1">
    <location>
        <begin position="1"/>
        <end position="22"/>
    </location>
</feature>
<dbReference type="Proteomes" id="UP001214854">
    <property type="component" value="Unassembled WGS sequence"/>
</dbReference>
<dbReference type="EMBL" id="JAQQKX010000001">
    <property type="protein sequence ID" value="MDC7681988.1"/>
    <property type="molecule type" value="Genomic_DNA"/>
</dbReference>
<evidence type="ECO:0000313" key="2">
    <source>
        <dbReference type="EMBL" id="MDC7681988.1"/>
    </source>
</evidence>
<sequence length="344" mass="37950">MNPLRQTLLSALFFVIPLMASAAPPQPPKIVADAAIRMYFDYDYADPDNAWAPRPKANQTAIFLKKKVLRPVYLSGNAEPDWMIDVEADPQGALCGTGGCPLQIWVKDGDDYRLVMDKQVREWKLHAVQNEKRQWLWVDLHGTACGSFGADECPFAFEWSREGYLMASARYAKASLIHVAALPQAMDNYLSDAPDPPAPLAALIATATEACKSRGGELASEQALANRAPDLNGDGIGDWSFDNGWSYCAFPDSEDFAAKRAEDPCGYLDCRTVLFVSIKAANGTKWRQQDIGKEQYAYRVDPAKGFTPVRLIPLDGHKDNDAEPCGVSTLQFCRIEPIVISPDL</sequence>
<proteinExistence type="predicted"/>
<gene>
    <name evidence="2" type="ORF">PQU92_01800</name>
</gene>
<organism evidence="2 3">
    <name type="scientific">Asticcacaulis aquaticus</name>
    <dbReference type="NCBI Taxonomy" id="2984212"/>
    <lineage>
        <taxon>Bacteria</taxon>
        <taxon>Pseudomonadati</taxon>
        <taxon>Pseudomonadota</taxon>
        <taxon>Alphaproteobacteria</taxon>
        <taxon>Caulobacterales</taxon>
        <taxon>Caulobacteraceae</taxon>
        <taxon>Asticcacaulis</taxon>
    </lineage>
</organism>
<keyword evidence="3" id="KW-1185">Reference proteome</keyword>
<evidence type="ECO:0000313" key="3">
    <source>
        <dbReference type="Proteomes" id="UP001214854"/>
    </source>
</evidence>
<dbReference type="RefSeq" id="WP_272746500.1">
    <property type="nucleotide sequence ID" value="NZ_JAQQKX010000001.1"/>
</dbReference>
<name>A0ABT5HPI8_9CAUL</name>